<feature type="transmembrane region" description="Helical" evidence="6">
    <location>
        <begin position="7"/>
        <end position="26"/>
    </location>
</feature>
<comment type="subcellular location">
    <subcellularLocation>
        <location evidence="1">Cell membrane</location>
        <topology evidence="1">Multi-pass membrane protein</topology>
    </subcellularLocation>
</comment>
<accession>A0A2S0RCX6</accession>
<keyword evidence="3 6" id="KW-0812">Transmembrane</keyword>
<sequence>MKKQVTKWLSILLPLLLGVFLIYYTYDKFTPAQLKEIKTHFRRADYFYVIISLIIANLGNLSRAYRWKFSLEHMGYKSSFANNFMAISVGYLMNMTIPRSGEFSRALIVKKYDNIPFDKGFGSIVAERIVDSIVLLFLMLLTVLLQFEAVKKFVLDKIPLRETIYLLVIGGTLAIIALLLYFYSRMKFILSLKAKISGLKEGMLSVVRMEKKWPYLFHTLFIWVSYLAMFYITIFTLQETSDIGFGAVLSSFLVGSVTIAITSSGFGTYPVLMAKILFFYGIAETAGSAFGWIVWFSQVLLAIITGIISIFLLPILNRKK</sequence>
<dbReference type="EMBL" id="CP028811">
    <property type="protein sequence ID" value="AWA29465.1"/>
    <property type="molecule type" value="Genomic_DNA"/>
</dbReference>
<dbReference type="NCBIfam" id="TIGR00374">
    <property type="entry name" value="flippase-like domain"/>
    <property type="match status" value="1"/>
</dbReference>
<feature type="transmembrane region" description="Helical" evidence="6">
    <location>
        <begin position="289"/>
        <end position="316"/>
    </location>
</feature>
<dbReference type="AlphaFoldDB" id="A0A2S0RCX6"/>
<dbReference type="OrthoDB" id="9812094at2"/>
<feature type="transmembrane region" description="Helical" evidence="6">
    <location>
        <begin position="243"/>
        <end position="261"/>
    </location>
</feature>
<feature type="transmembrane region" description="Helical" evidence="6">
    <location>
        <begin position="215"/>
        <end position="237"/>
    </location>
</feature>
<evidence type="ECO:0000256" key="6">
    <source>
        <dbReference type="SAM" id="Phobius"/>
    </source>
</evidence>
<dbReference type="Pfam" id="PF03706">
    <property type="entry name" value="LPG_synthase_TM"/>
    <property type="match status" value="1"/>
</dbReference>
<dbReference type="GO" id="GO:0005886">
    <property type="term" value="C:plasma membrane"/>
    <property type="evidence" value="ECO:0007669"/>
    <property type="project" value="UniProtKB-SubCell"/>
</dbReference>
<dbReference type="RefSeq" id="WP_108370049.1">
    <property type="nucleotide sequence ID" value="NZ_CP028811.1"/>
</dbReference>
<dbReference type="InterPro" id="IPR022791">
    <property type="entry name" value="L-PG_synthase/AglD"/>
</dbReference>
<evidence type="ECO:0000313" key="7">
    <source>
        <dbReference type="EMBL" id="AWA29465.1"/>
    </source>
</evidence>
<keyword evidence="2" id="KW-1003">Cell membrane</keyword>
<protein>
    <submittedName>
        <fullName evidence="7">TIGR00374 family protein</fullName>
    </submittedName>
</protein>
<feature type="transmembrane region" description="Helical" evidence="6">
    <location>
        <begin position="163"/>
        <end position="183"/>
    </location>
</feature>
<keyword evidence="5 6" id="KW-0472">Membrane</keyword>
<dbReference type="KEGG" id="fmg:HYN48_04830"/>
<name>A0A2S0RCX6_9FLAO</name>
<dbReference type="PANTHER" id="PTHR39087:SF2">
    <property type="entry name" value="UPF0104 MEMBRANE PROTEIN MJ1595"/>
    <property type="match status" value="1"/>
</dbReference>
<organism evidence="7 8">
    <name type="scientific">Flavobacterium magnum</name>
    <dbReference type="NCBI Taxonomy" id="2162713"/>
    <lineage>
        <taxon>Bacteria</taxon>
        <taxon>Pseudomonadati</taxon>
        <taxon>Bacteroidota</taxon>
        <taxon>Flavobacteriia</taxon>
        <taxon>Flavobacteriales</taxon>
        <taxon>Flavobacteriaceae</taxon>
        <taxon>Flavobacterium</taxon>
    </lineage>
</organism>
<dbReference type="PANTHER" id="PTHR39087">
    <property type="entry name" value="UPF0104 MEMBRANE PROTEIN MJ1595"/>
    <property type="match status" value="1"/>
</dbReference>
<keyword evidence="8" id="KW-1185">Reference proteome</keyword>
<proteinExistence type="predicted"/>
<keyword evidence="4 6" id="KW-1133">Transmembrane helix</keyword>
<evidence type="ECO:0000256" key="1">
    <source>
        <dbReference type="ARBA" id="ARBA00004651"/>
    </source>
</evidence>
<evidence type="ECO:0000256" key="3">
    <source>
        <dbReference type="ARBA" id="ARBA00022692"/>
    </source>
</evidence>
<evidence type="ECO:0000256" key="4">
    <source>
        <dbReference type="ARBA" id="ARBA00022989"/>
    </source>
</evidence>
<evidence type="ECO:0000313" key="8">
    <source>
        <dbReference type="Proteomes" id="UP000244193"/>
    </source>
</evidence>
<feature type="transmembrane region" description="Helical" evidence="6">
    <location>
        <begin position="129"/>
        <end position="147"/>
    </location>
</feature>
<dbReference type="Proteomes" id="UP000244193">
    <property type="component" value="Chromosome"/>
</dbReference>
<reference evidence="7 8" key="1">
    <citation type="submission" date="2018-04" db="EMBL/GenBank/DDBJ databases">
        <title>Genome sequencing of Flavobacterium sp. HYN0048.</title>
        <authorList>
            <person name="Yi H."/>
            <person name="Baek C."/>
        </authorList>
    </citation>
    <scope>NUCLEOTIDE SEQUENCE [LARGE SCALE GENOMIC DNA]</scope>
    <source>
        <strain evidence="7 8">HYN0048</strain>
    </source>
</reference>
<evidence type="ECO:0000256" key="2">
    <source>
        <dbReference type="ARBA" id="ARBA00022475"/>
    </source>
</evidence>
<evidence type="ECO:0000256" key="5">
    <source>
        <dbReference type="ARBA" id="ARBA00023136"/>
    </source>
</evidence>
<feature type="transmembrane region" description="Helical" evidence="6">
    <location>
        <begin position="46"/>
        <end position="65"/>
    </location>
</feature>
<gene>
    <name evidence="7" type="ORF">HYN48_04830</name>
</gene>